<proteinExistence type="predicted"/>
<dbReference type="InterPro" id="IPR046700">
    <property type="entry name" value="DUF6570"/>
</dbReference>
<comment type="caution">
    <text evidence="3">The sequence shown here is derived from an EMBL/GenBank/DDBJ whole genome shotgun (WGS) entry which is preliminary data.</text>
</comment>
<feature type="non-terminal residue" evidence="3">
    <location>
        <position position="1"/>
    </location>
</feature>
<dbReference type="EMBL" id="JACGCI010000068">
    <property type="protein sequence ID" value="KAF6748786.1"/>
    <property type="molecule type" value="Genomic_DNA"/>
</dbReference>
<evidence type="ECO:0000259" key="2">
    <source>
        <dbReference type="Pfam" id="PF20209"/>
    </source>
</evidence>
<name>A0A8H6HN70_9AGAR</name>
<organism evidence="3 4">
    <name type="scientific">Ephemerocybe angulata</name>
    <dbReference type="NCBI Taxonomy" id="980116"/>
    <lineage>
        <taxon>Eukaryota</taxon>
        <taxon>Fungi</taxon>
        <taxon>Dikarya</taxon>
        <taxon>Basidiomycota</taxon>
        <taxon>Agaricomycotina</taxon>
        <taxon>Agaricomycetes</taxon>
        <taxon>Agaricomycetidae</taxon>
        <taxon>Agaricales</taxon>
        <taxon>Agaricineae</taxon>
        <taxon>Psathyrellaceae</taxon>
        <taxon>Ephemerocybe</taxon>
    </lineage>
</organism>
<sequence>MIARCRSKVWGDPSSEDNEDGETSRATEQHAFRGNIVIYPQDPSAVAATLPPNLQELSNPMVVVFVGTHPPTQDWLKKKAKPLCIRPHRVRLALEWLKSNNHLYEDIEIDYDILNSIQEDEITLPVEINTHVSTSSEDVLTSRYDNAGTTDFQTIIDADDFEDDLLFANDPPPPADMPIDFSKTVITNLSDTATSSQLRIAASRHVKDLDGGHVQLPHGPDPVTEFNNPDLFPMTYPTLFPYGLGGFENRRRTSPLSFVRQIRH</sequence>
<gene>
    <name evidence="3" type="ORF">DFP72DRAFT_792732</name>
</gene>
<dbReference type="AlphaFoldDB" id="A0A8H6HN70"/>
<dbReference type="OrthoDB" id="3235800at2759"/>
<accession>A0A8H6HN70</accession>
<protein>
    <recommendedName>
        <fullName evidence="2">DUF6570 domain-containing protein</fullName>
    </recommendedName>
</protein>
<evidence type="ECO:0000313" key="4">
    <source>
        <dbReference type="Proteomes" id="UP000521943"/>
    </source>
</evidence>
<dbReference type="Pfam" id="PF20209">
    <property type="entry name" value="DUF6570"/>
    <property type="match status" value="1"/>
</dbReference>
<dbReference type="Proteomes" id="UP000521943">
    <property type="component" value="Unassembled WGS sequence"/>
</dbReference>
<evidence type="ECO:0000256" key="1">
    <source>
        <dbReference type="SAM" id="MobiDB-lite"/>
    </source>
</evidence>
<keyword evidence="4" id="KW-1185">Reference proteome</keyword>
<feature type="region of interest" description="Disordered" evidence="1">
    <location>
        <begin position="6"/>
        <end position="27"/>
    </location>
</feature>
<reference evidence="3 4" key="1">
    <citation type="submission" date="2020-07" db="EMBL/GenBank/DDBJ databases">
        <title>Comparative genomics of pyrophilous fungi reveals a link between fire events and developmental genes.</title>
        <authorList>
            <consortium name="DOE Joint Genome Institute"/>
            <person name="Steindorff A.S."/>
            <person name="Carver A."/>
            <person name="Calhoun S."/>
            <person name="Stillman K."/>
            <person name="Liu H."/>
            <person name="Lipzen A."/>
            <person name="Pangilinan J."/>
            <person name="Labutti K."/>
            <person name="Bruns T.D."/>
            <person name="Grigoriev I.V."/>
        </authorList>
    </citation>
    <scope>NUCLEOTIDE SEQUENCE [LARGE SCALE GENOMIC DNA]</scope>
    <source>
        <strain evidence="3 4">CBS 144469</strain>
    </source>
</reference>
<feature type="domain" description="DUF6570" evidence="2">
    <location>
        <begin position="24"/>
        <end position="115"/>
    </location>
</feature>
<evidence type="ECO:0000313" key="3">
    <source>
        <dbReference type="EMBL" id="KAF6748786.1"/>
    </source>
</evidence>